<organism evidence="10 11">
    <name type="scientific">Novipirellula galeiformis</name>
    <dbReference type="NCBI Taxonomy" id="2528004"/>
    <lineage>
        <taxon>Bacteria</taxon>
        <taxon>Pseudomonadati</taxon>
        <taxon>Planctomycetota</taxon>
        <taxon>Planctomycetia</taxon>
        <taxon>Pirellulales</taxon>
        <taxon>Pirellulaceae</taxon>
        <taxon>Novipirellula</taxon>
    </lineage>
</organism>
<protein>
    <submittedName>
        <fullName evidence="10">Galactose/methyl galactoside import ATP-binding protein MglA</fullName>
        <ecNumber evidence="10">3.6.3.17</ecNumber>
    </submittedName>
</protein>
<dbReference type="PROSITE" id="PS50893">
    <property type="entry name" value="ABC_TRANSPORTER_2"/>
    <property type="match status" value="2"/>
</dbReference>
<dbReference type="PANTHER" id="PTHR43790">
    <property type="entry name" value="CARBOHYDRATE TRANSPORT ATP-BINDING PROTEIN MG119-RELATED"/>
    <property type="match status" value="1"/>
</dbReference>
<keyword evidence="2" id="KW-1003">Cell membrane</keyword>
<dbReference type="InterPro" id="IPR027417">
    <property type="entry name" value="P-loop_NTPase"/>
</dbReference>
<dbReference type="RefSeq" id="WP_146594436.1">
    <property type="nucleotide sequence ID" value="NZ_SJPT01000003.1"/>
</dbReference>
<feature type="domain" description="ABC transporter" evidence="9">
    <location>
        <begin position="241"/>
        <end position="495"/>
    </location>
</feature>
<dbReference type="EMBL" id="SJPT01000003">
    <property type="protein sequence ID" value="TWU24206.1"/>
    <property type="molecule type" value="Genomic_DNA"/>
</dbReference>
<keyword evidence="1" id="KW-0813">Transport</keyword>
<dbReference type="PROSITE" id="PS00211">
    <property type="entry name" value="ABC_TRANSPORTER_1"/>
    <property type="match status" value="1"/>
</dbReference>
<evidence type="ECO:0000313" key="10">
    <source>
        <dbReference type="EMBL" id="TWU24206.1"/>
    </source>
</evidence>
<reference evidence="10 11" key="1">
    <citation type="submission" date="2019-02" db="EMBL/GenBank/DDBJ databases">
        <title>Deep-cultivation of Planctomycetes and their phenomic and genomic characterization uncovers novel biology.</title>
        <authorList>
            <person name="Wiegand S."/>
            <person name="Jogler M."/>
            <person name="Boedeker C."/>
            <person name="Pinto D."/>
            <person name="Vollmers J."/>
            <person name="Rivas-Marin E."/>
            <person name="Kohn T."/>
            <person name="Peeters S.H."/>
            <person name="Heuer A."/>
            <person name="Rast P."/>
            <person name="Oberbeckmann S."/>
            <person name="Bunk B."/>
            <person name="Jeske O."/>
            <person name="Meyerdierks A."/>
            <person name="Storesund J.E."/>
            <person name="Kallscheuer N."/>
            <person name="Luecker S."/>
            <person name="Lage O.M."/>
            <person name="Pohl T."/>
            <person name="Merkel B.J."/>
            <person name="Hornburger P."/>
            <person name="Mueller R.-W."/>
            <person name="Bruemmer F."/>
            <person name="Labrenz M."/>
            <person name="Spormann A.M."/>
            <person name="Op Den Camp H."/>
            <person name="Overmann J."/>
            <person name="Amann R."/>
            <person name="Jetten M.S.M."/>
            <person name="Mascher T."/>
            <person name="Medema M.H."/>
            <person name="Devos D.P."/>
            <person name="Kaster A.-K."/>
            <person name="Ovreas L."/>
            <person name="Rohde M."/>
            <person name="Galperin M.Y."/>
            <person name="Jogler C."/>
        </authorList>
    </citation>
    <scope>NUCLEOTIDE SEQUENCE [LARGE SCALE GENOMIC DNA]</scope>
    <source>
        <strain evidence="10 11">Pla52o</strain>
    </source>
</reference>
<evidence type="ECO:0000256" key="8">
    <source>
        <dbReference type="ARBA" id="ARBA00023136"/>
    </source>
</evidence>
<keyword evidence="5" id="KW-0547">Nucleotide-binding</keyword>
<dbReference type="SMART" id="SM00382">
    <property type="entry name" value="AAA"/>
    <property type="match status" value="2"/>
</dbReference>
<evidence type="ECO:0000256" key="3">
    <source>
        <dbReference type="ARBA" id="ARBA00022597"/>
    </source>
</evidence>
<dbReference type="GO" id="GO:0016887">
    <property type="term" value="F:ATP hydrolysis activity"/>
    <property type="evidence" value="ECO:0007669"/>
    <property type="project" value="InterPro"/>
</dbReference>
<keyword evidence="8" id="KW-0472">Membrane</keyword>
<dbReference type="CDD" id="cd03215">
    <property type="entry name" value="ABC_Carb_Monos_II"/>
    <property type="match status" value="1"/>
</dbReference>
<dbReference type="AlphaFoldDB" id="A0A5C6CM20"/>
<dbReference type="EC" id="3.6.3.17" evidence="10"/>
<evidence type="ECO:0000256" key="4">
    <source>
        <dbReference type="ARBA" id="ARBA00022737"/>
    </source>
</evidence>
<evidence type="ECO:0000256" key="6">
    <source>
        <dbReference type="ARBA" id="ARBA00022840"/>
    </source>
</evidence>
<gene>
    <name evidence="10" type="primary">mglA</name>
    <name evidence="10" type="ORF">Pla52o_21320</name>
</gene>
<dbReference type="InterPro" id="IPR003593">
    <property type="entry name" value="AAA+_ATPase"/>
</dbReference>
<evidence type="ECO:0000256" key="1">
    <source>
        <dbReference type="ARBA" id="ARBA00022448"/>
    </source>
</evidence>
<keyword evidence="11" id="KW-1185">Reference proteome</keyword>
<dbReference type="Pfam" id="PF00005">
    <property type="entry name" value="ABC_tran"/>
    <property type="match status" value="2"/>
</dbReference>
<dbReference type="CDD" id="cd03216">
    <property type="entry name" value="ABC_Carb_Monos_I"/>
    <property type="match status" value="1"/>
</dbReference>
<keyword evidence="6 10" id="KW-0067">ATP-binding</keyword>
<dbReference type="InterPro" id="IPR017871">
    <property type="entry name" value="ABC_transporter-like_CS"/>
</dbReference>
<dbReference type="Proteomes" id="UP000316304">
    <property type="component" value="Unassembled WGS sequence"/>
</dbReference>
<proteinExistence type="predicted"/>
<keyword evidence="3" id="KW-0762">Sugar transport</keyword>
<evidence type="ECO:0000256" key="2">
    <source>
        <dbReference type="ARBA" id="ARBA00022475"/>
    </source>
</evidence>
<evidence type="ECO:0000313" key="11">
    <source>
        <dbReference type="Proteomes" id="UP000316304"/>
    </source>
</evidence>
<dbReference type="PANTHER" id="PTHR43790:SF3">
    <property type="entry name" value="D-ALLOSE IMPORT ATP-BINDING PROTEIN ALSA-RELATED"/>
    <property type="match status" value="1"/>
</dbReference>
<evidence type="ECO:0000259" key="9">
    <source>
        <dbReference type="PROSITE" id="PS50893"/>
    </source>
</evidence>
<keyword evidence="4" id="KW-0677">Repeat</keyword>
<comment type="caution">
    <text evidence="10">The sequence shown here is derived from an EMBL/GenBank/DDBJ whole genome shotgun (WGS) entry which is preliminary data.</text>
</comment>
<keyword evidence="7" id="KW-1278">Translocase</keyword>
<evidence type="ECO:0000256" key="7">
    <source>
        <dbReference type="ARBA" id="ARBA00022967"/>
    </source>
</evidence>
<dbReference type="InterPro" id="IPR050107">
    <property type="entry name" value="ABC_carbohydrate_import_ATPase"/>
</dbReference>
<dbReference type="GO" id="GO:0005524">
    <property type="term" value="F:ATP binding"/>
    <property type="evidence" value="ECO:0007669"/>
    <property type="project" value="UniProtKB-KW"/>
</dbReference>
<dbReference type="OrthoDB" id="9771863at2"/>
<dbReference type="InterPro" id="IPR003439">
    <property type="entry name" value="ABC_transporter-like_ATP-bd"/>
</dbReference>
<accession>A0A5C6CM20</accession>
<dbReference type="Gene3D" id="3.40.50.300">
    <property type="entry name" value="P-loop containing nucleotide triphosphate hydrolases"/>
    <property type="match status" value="2"/>
</dbReference>
<feature type="domain" description="ABC transporter" evidence="9">
    <location>
        <begin position="6"/>
        <end position="242"/>
    </location>
</feature>
<name>A0A5C6CM20_9BACT</name>
<sequence length="503" mass="53926">MKPPLLEIQGISKRFGPTIALNDVSLSVVGGEVLALIGENGAGKSTLLKTLSGAHRADSGSMSIEGKPYCPAGPSDARDHGVAMIYQELNLAPDLSVEDNIMLGHRGNRGGLLLRSSQRNVVTKVLETVGLANLNPRAIVGEQSVATQQLLEIARALASDARIILFDEPTSSLPQKDVARLFEIIKTLKRSGYGIVYISHFLEEVREVADRYSVLRDGNNVGEGTIDAITDDQIISLMVGRDVDELYPAVPHQIGEAWVDVKELSGSVSPKRVSVSLHRGEIFGVAGLVGAGRTELLRSIFSLDAINAGSVSVAGKKINDSVRARMKAGFGMLSEDRKGEGLAQELSIIENITLGSLAPYTKFGFINLRRRSAVATETMKRVEVKAVSGHQRVSELSGGNQQKVAIARILHQGADILMLDEPTKGIDVGTKAEIYRRMGQLAAEGKTLVFVSSYLPELLSVCDRIGVMARGELRETRDAQDWSEDAIMAAAIASDELLGGNGP</sequence>
<evidence type="ECO:0000256" key="5">
    <source>
        <dbReference type="ARBA" id="ARBA00022741"/>
    </source>
</evidence>
<dbReference type="SUPFAM" id="SSF52540">
    <property type="entry name" value="P-loop containing nucleoside triphosphate hydrolases"/>
    <property type="match status" value="2"/>
</dbReference>
<keyword evidence="10" id="KW-0378">Hydrolase</keyword>